<dbReference type="Proteomes" id="UP000184188">
    <property type="component" value="Unassembled WGS sequence"/>
</dbReference>
<accession>A0A1L9SVG8</accession>
<protein>
    <submittedName>
        <fullName evidence="2">Uncharacterized protein</fullName>
    </submittedName>
</protein>
<feature type="compositionally biased region" description="Polar residues" evidence="1">
    <location>
        <begin position="277"/>
        <end position="303"/>
    </location>
</feature>
<organism evidence="2 3">
    <name type="scientific">Penicilliopsis zonata CBS 506.65</name>
    <dbReference type="NCBI Taxonomy" id="1073090"/>
    <lineage>
        <taxon>Eukaryota</taxon>
        <taxon>Fungi</taxon>
        <taxon>Dikarya</taxon>
        <taxon>Ascomycota</taxon>
        <taxon>Pezizomycotina</taxon>
        <taxon>Eurotiomycetes</taxon>
        <taxon>Eurotiomycetidae</taxon>
        <taxon>Eurotiales</taxon>
        <taxon>Aspergillaceae</taxon>
        <taxon>Penicilliopsis</taxon>
    </lineage>
</organism>
<dbReference type="OrthoDB" id="5374569at2759"/>
<feature type="region of interest" description="Disordered" evidence="1">
    <location>
        <begin position="1"/>
        <end position="70"/>
    </location>
</feature>
<feature type="region of interest" description="Disordered" evidence="1">
    <location>
        <begin position="152"/>
        <end position="185"/>
    </location>
</feature>
<feature type="compositionally biased region" description="Polar residues" evidence="1">
    <location>
        <begin position="21"/>
        <end position="32"/>
    </location>
</feature>
<proteinExistence type="predicted"/>
<feature type="region of interest" description="Disordered" evidence="1">
    <location>
        <begin position="244"/>
        <end position="329"/>
    </location>
</feature>
<dbReference type="STRING" id="1073090.A0A1L9SVG8"/>
<dbReference type="AlphaFoldDB" id="A0A1L9SVG8"/>
<name>A0A1L9SVG8_9EURO</name>
<reference evidence="3" key="1">
    <citation type="journal article" date="2017" name="Genome Biol.">
        <title>Comparative genomics reveals high biological diversity and specific adaptations in the industrially and medically important fungal genus Aspergillus.</title>
        <authorList>
            <person name="de Vries R.P."/>
            <person name="Riley R."/>
            <person name="Wiebenga A."/>
            <person name="Aguilar-Osorio G."/>
            <person name="Amillis S."/>
            <person name="Uchima C.A."/>
            <person name="Anderluh G."/>
            <person name="Asadollahi M."/>
            <person name="Askin M."/>
            <person name="Barry K."/>
            <person name="Battaglia E."/>
            <person name="Bayram O."/>
            <person name="Benocci T."/>
            <person name="Braus-Stromeyer S.A."/>
            <person name="Caldana C."/>
            <person name="Canovas D."/>
            <person name="Cerqueira G.C."/>
            <person name="Chen F."/>
            <person name="Chen W."/>
            <person name="Choi C."/>
            <person name="Clum A."/>
            <person name="Dos Santos R.A."/>
            <person name="Damasio A.R."/>
            <person name="Diallinas G."/>
            <person name="Emri T."/>
            <person name="Fekete E."/>
            <person name="Flipphi M."/>
            <person name="Freyberg S."/>
            <person name="Gallo A."/>
            <person name="Gournas C."/>
            <person name="Habgood R."/>
            <person name="Hainaut M."/>
            <person name="Harispe M.L."/>
            <person name="Henrissat B."/>
            <person name="Hilden K.S."/>
            <person name="Hope R."/>
            <person name="Hossain A."/>
            <person name="Karabika E."/>
            <person name="Karaffa L."/>
            <person name="Karanyi Z."/>
            <person name="Krasevec N."/>
            <person name="Kuo A."/>
            <person name="Kusch H."/>
            <person name="LaButti K."/>
            <person name="Lagendijk E.L."/>
            <person name="Lapidus A."/>
            <person name="Levasseur A."/>
            <person name="Lindquist E."/>
            <person name="Lipzen A."/>
            <person name="Logrieco A.F."/>
            <person name="MacCabe A."/>
            <person name="Maekelae M.R."/>
            <person name="Malavazi I."/>
            <person name="Melin P."/>
            <person name="Meyer V."/>
            <person name="Mielnichuk N."/>
            <person name="Miskei M."/>
            <person name="Molnar A.P."/>
            <person name="Mule G."/>
            <person name="Ngan C.Y."/>
            <person name="Orejas M."/>
            <person name="Orosz E."/>
            <person name="Ouedraogo J.P."/>
            <person name="Overkamp K.M."/>
            <person name="Park H.-S."/>
            <person name="Perrone G."/>
            <person name="Piumi F."/>
            <person name="Punt P.J."/>
            <person name="Ram A.F."/>
            <person name="Ramon A."/>
            <person name="Rauscher S."/>
            <person name="Record E."/>
            <person name="Riano-Pachon D.M."/>
            <person name="Robert V."/>
            <person name="Roehrig J."/>
            <person name="Ruller R."/>
            <person name="Salamov A."/>
            <person name="Salih N.S."/>
            <person name="Samson R.A."/>
            <person name="Sandor E."/>
            <person name="Sanguinetti M."/>
            <person name="Schuetze T."/>
            <person name="Sepcic K."/>
            <person name="Shelest E."/>
            <person name="Sherlock G."/>
            <person name="Sophianopoulou V."/>
            <person name="Squina F.M."/>
            <person name="Sun H."/>
            <person name="Susca A."/>
            <person name="Todd R.B."/>
            <person name="Tsang A."/>
            <person name="Unkles S.E."/>
            <person name="van de Wiele N."/>
            <person name="van Rossen-Uffink D."/>
            <person name="Oliveira J.V."/>
            <person name="Vesth T.C."/>
            <person name="Visser J."/>
            <person name="Yu J.-H."/>
            <person name="Zhou M."/>
            <person name="Andersen M.R."/>
            <person name="Archer D.B."/>
            <person name="Baker S.E."/>
            <person name="Benoit I."/>
            <person name="Brakhage A.A."/>
            <person name="Braus G.H."/>
            <person name="Fischer R."/>
            <person name="Frisvad J.C."/>
            <person name="Goldman G.H."/>
            <person name="Houbraken J."/>
            <person name="Oakley B."/>
            <person name="Pocsi I."/>
            <person name="Scazzocchio C."/>
            <person name="Seiboth B."/>
            <person name="vanKuyk P.A."/>
            <person name="Wortman J."/>
            <person name="Dyer P.S."/>
            <person name="Grigoriev I.V."/>
        </authorList>
    </citation>
    <scope>NUCLEOTIDE SEQUENCE [LARGE SCALE GENOMIC DNA]</scope>
    <source>
        <strain evidence="3">CBS 506.65</strain>
    </source>
</reference>
<evidence type="ECO:0000313" key="2">
    <source>
        <dbReference type="EMBL" id="OJJ51146.1"/>
    </source>
</evidence>
<keyword evidence="3" id="KW-1185">Reference proteome</keyword>
<dbReference type="RefSeq" id="XP_022585656.1">
    <property type="nucleotide sequence ID" value="XM_022721234.1"/>
</dbReference>
<feature type="compositionally biased region" description="Acidic residues" evidence="1">
    <location>
        <begin position="252"/>
        <end position="261"/>
    </location>
</feature>
<dbReference type="GeneID" id="34607699"/>
<evidence type="ECO:0000256" key="1">
    <source>
        <dbReference type="SAM" id="MobiDB-lite"/>
    </source>
</evidence>
<feature type="compositionally biased region" description="Basic and acidic residues" evidence="1">
    <location>
        <begin position="152"/>
        <end position="169"/>
    </location>
</feature>
<gene>
    <name evidence="2" type="ORF">ASPZODRAFT_11989</name>
</gene>
<dbReference type="EMBL" id="KV878336">
    <property type="protein sequence ID" value="OJJ51146.1"/>
    <property type="molecule type" value="Genomic_DNA"/>
</dbReference>
<sequence length="329" mass="36434">MPRTLPWLTGSDGKRVKSESTPRPNRGQSETAIKNESKPTADAIPAPETEKRDFFRSSQTPPTSPIQRCPSEEFLLEGLDHDDIYIMVEDEFYTVAQSFTQHLHYAEYVRRKKEAKLQNADAIKNIERPTDGVTAMTQETISRKEAEALKARQKADLEHIHGKRPRTDSENEEIAGNEDEDDDSMWLGTHLHDLMMSPRKTRSLVGLQGIKSATRAAAGYVQPSGPAAALSDLPARSVSHRNDLDRIHTDVEAETDADDDLNIQHVKTVPRAILPPKSTSVRRSTTAYTQSTPSHSGHGSKISTPAPGPTPSKTLGTKKSRLQDVPTFL</sequence>
<dbReference type="VEuPathDB" id="FungiDB:ASPZODRAFT_11989"/>
<evidence type="ECO:0000313" key="3">
    <source>
        <dbReference type="Proteomes" id="UP000184188"/>
    </source>
</evidence>
<feature type="compositionally biased region" description="Acidic residues" evidence="1">
    <location>
        <begin position="170"/>
        <end position="184"/>
    </location>
</feature>